<keyword evidence="1" id="KW-0880">Kelch repeat</keyword>
<keyword evidence="4" id="KW-1185">Reference proteome</keyword>
<reference evidence="3" key="1">
    <citation type="journal article" date="2021" name="Genome Biol. Evol.">
        <title>A High-Quality Reference Genome for a Parasitic Bivalve with Doubly Uniparental Inheritance (Bivalvia: Unionida).</title>
        <authorList>
            <person name="Smith C.H."/>
        </authorList>
    </citation>
    <scope>NUCLEOTIDE SEQUENCE</scope>
    <source>
        <strain evidence="3">CHS0354</strain>
    </source>
</reference>
<gene>
    <name evidence="3" type="ORF">CHS0354_035229</name>
</gene>
<dbReference type="EMBL" id="JAEAOA010002069">
    <property type="protein sequence ID" value="KAK3584149.1"/>
    <property type="molecule type" value="Genomic_DNA"/>
</dbReference>
<dbReference type="PANTHER" id="PTHR23244">
    <property type="entry name" value="KELCH REPEAT DOMAIN"/>
    <property type="match status" value="1"/>
</dbReference>
<protein>
    <recommendedName>
        <fullName evidence="5">Galactose oxidase</fullName>
    </recommendedName>
</protein>
<dbReference type="PANTHER" id="PTHR23244:SF456">
    <property type="entry name" value="MULTIPLE EPIDERMAL GROWTH FACTOR-LIKE DOMAINS PROTEIN 8"/>
    <property type="match status" value="1"/>
</dbReference>
<dbReference type="Proteomes" id="UP001195483">
    <property type="component" value="Unassembled WGS sequence"/>
</dbReference>
<reference evidence="3" key="2">
    <citation type="journal article" date="2021" name="Genome Biol. Evol.">
        <title>Developing a high-quality reference genome for a parasitic bivalve with doubly uniparental inheritance (Bivalvia: Unionida).</title>
        <authorList>
            <person name="Smith C.H."/>
        </authorList>
    </citation>
    <scope>NUCLEOTIDE SEQUENCE</scope>
    <source>
        <strain evidence="3">CHS0354</strain>
        <tissue evidence="3">Mantle</tissue>
    </source>
</reference>
<name>A0AAE0S2Y2_9BIVA</name>
<dbReference type="Pfam" id="PF24681">
    <property type="entry name" value="Kelch_KLHDC2_KLHL20_DRC7"/>
    <property type="match status" value="1"/>
</dbReference>
<organism evidence="3 4">
    <name type="scientific">Potamilus streckersoni</name>
    <dbReference type="NCBI Taxonomy" id="2493646"/>
    <lineage>
        <taxon>Eukaryota</taxon>
        <taxon>Metazoa</taxon>
        <taxon>Spiralia</taxon>
        <taxon>Lophotrochozoa</taxon>
        <taxon>Mollusca</taxon>
        <taxon>Bivalvia</taxon>
        <taxon>Autobranchia</taxon>
        <taxon>Heteroconchia</taxon>
        <taxon>Palaeoheterodonta</taxon>
        <taxon>Unionida</taxon>
        <taxon>Unionoidea</taxon>
        <taxon>Unionidae</taxon>
        <taxon>Ambleminae</taxon>
        <taxon>Lampsilini</taxon>
        <taxon>Potamilus</taxon>
    </lineage>
</organism>
<comment type="caution">
    <text evidence="3">The sequence shown here is derived from an EMBL/GenBank/DDBJ whole genome shotgun (WGS) entry which is preliminary data.</text>
</comment>
<dbReference type="InterPro" id="IPR006652">
    <property type="entry name" value="Kelch_1"/>
</dbReference>
<sequence length="329" mass="35822">MCVHRFFYREGRTVYLFRLYALAVLSFFALACNEFFGGRDSGGNDNTSSGFSARDGHTAAVFKDGTRDALWVIGGGLENGDVWKSTDGITWTQATSAAGFSGRAHHAGAVFDGALWVIGGYDGYNRLNDVWKSTDGITWTQVNAGSRFSARYRHTATVFKDGTRDALWVIGGWDGSNWTEVTDNAGFAARDGHTAAVFDDGSGNALWVIGGDDFSSAFNDVWKSTDGKNWTEVTDNAGFSKRYAHTATVFNDGTRDALWVIGGYGGSDSLNPKSLSDVWKSADGKNWTEVTGAGFTARYYHTATVFDGALWVAGGWDSSKYLNEVWKYP</sequence>
<dbReference type="AlphaFoldDB" id="A0AAE0S2Y2"/>
<accession>A0AAE0S2Y2</accession>
<dbReference type="InterPro" id="IPR015915">
    <property type="entry name" value="Kelch-typ_b-propeller"/>
</dbReference>
<keyword evidence="2" id="KW-0812">Transmembrane</keyword>
<dbReference type="PROSITE" id="PS51257">
    <property type="entry name" value="PROKAR_LIPOPROTEIN"/>
    <property type="match status" value="1"/>
</dbReference>
<dbReference type="Gene3D" id="2.120.10.80">
    <property type="entry name" value="Kelch-type beta propeller"/>
    <property type="match status" value="2"/>
</dbReference>
<feature type="transmembrane region" description="Helical" evidence="2">
    <location>
        <begin position="12"/>
        <end position="31"/>
    </location>
</feature>
<dbReference type="Pfam" id="PF01344">
    <property type="entry name" value="Kelch_1"/>
    <property type="match status" value="1"/>
</dbReference>
<evidence type="ECO:0008006" key="5">
    <source>
        <dbReference type="Google" id="ProtNLM"/>
    </source>
</evidence>
<evidence type="ECO:0000256" key="1">
    <source>
        <dbReference type="ARBA" id="ARBA00022441"/>
    </source>
</evidence>
<evidence type="ECO:0000313" key="3">
    <source>
        <dbReference type="EMBL" id="KAK3584149.1"/>
    </source>
</evidence>
<proteinExistence type="predicted"/>
<evidence type="ECO:0000313" key="4">
    <source>
        <dbReference type="Proteomes" id="UP001195483"/>
    </source>
</evidence>
<evidence type="ECO:0000256" key="2">
    <source>
        <dbReference type="SAM" id="Phobius"/>
    </source>
</evidence>
<reference evidence="3" key="3">
    <citation type="submission" date="2023-05" db="EMBL/GenBank/DDBJ databases">
        <authorList>
            <person name="Smith C.H."/>
        </authorList>
    </citation>
    <scope>NUCLEOTIDE SEQUENCE</scope>
    <source>
        <strain evidence="3">CHS0354</strain>
        <tissue evidence="3">Mantle</tissue>
    </source>
</reference>
<dbReference type="SUPFAM" id="SSF117281">
    <property type="entry name" value="Kelch motif"/>
    <property type="match status" value="2"/>
</dbReference>
<keyword evidence="2" id="KW-1133">Transmembrane helix</keyword>
<keyword evidence="2" id="KW-0472">Membrane</keyword>